<keyword evidence="2" id="KW-1185">Reference proteome</keyword>
<comment type="caution">
    <text evidence="1">The sequence shown here is derived from an EMBL/GenBank/DDBJ whole genome shotgun (WGS) entry which is preliminary data.</text>
</comment>
<evidence type="ECO:0000313" key="1">
    <source>
        <dbReference type="EMBL" id="KAG8012358.1"/>
    </source>
</evidence>
<dbReference type="EMBL" id="CM024800">
    <property type="protein sequence ID" value="KAG8012358.1"/>
    <property type="molecule type" value="Genomic_DNA"/>
</dbReference>
<organism evidence="1 2">
    <name type="scientific">Nibea albiflora</name>
    <name type="common">Yellow drum</name>
    <name type="synonym">Corvina albiflora</name>
    <dbReference type="NCBI Taxonomy" id="240163"/>
    <lineage>
        <taxon>Eukaryota</taxon>
        <taxon>Metazoa</taxon>
        <taxon>Chordata</taxon>
        <taxon>Craniata</taxon>
        <taxon>Vertebrata</taxon>
        <taxon>Euteleostomi</taxon>
        <taxon>Actinopterygii</taxon>
        <taxon>Neopterygii</taxon>
        <taxon>Teleostei</taxon>
        <taxon>Neoteleostei</taxon>
        <taxon>Acanthomorphata</taxon>
        <taxon>Eupercaria</taxon>
        <taxon>Sciaenidae</taxon>
        <taxon>Nibea</taxon>
    </lineage>
</organism>
<proteinExistence type="predicted"/>
<gene>
    <name evidence="1" type="ORF">GBF38_020087</name>
</gene>
<name>A0ACB7FEV0_NIBAL</name>
<evidence type="ECO:0000313" key="2">
    <source>
        <dbReference type="Proteomes" id="UP000805704"/>
    </source>
</evidence>
<protein>
    <submittedName>
        <fullName evidence="1">Uncharacterized protein</fullName>
    </submittedName>
</protein>
<sequence length="2657" mass="308294">MSAAFEWDKAMGIDPMNLRNCVKDQIDDVFGMLISTEEWEVENKSPKNIHQVLRLFQAMLQIKERELILSNNFLEKTGEKQAKVENELLAKVARLEQECKHSGTGPDSRFLRDEIRQLETQLEQREKELTHLKKEMGKEKKTNEELIERAEEAEEEVKKLKRENEQLQQDVDFYRGELEQKEPATSRDENAETQRKLNLVNRQLYQCLEDLQRAEDENLHLKTQNEQMQKSLEESVKEMEKMTDEYNKMKIVVQQTDSIMDQLRKERDHAKLQVRELTDKIHSMTEEDDPIMAAVNAKVEEWKRVLSGKDDEILVYQQMIRDLREKLRSAQLDLDKSNIIALQQAVQERDNQIKMLSEQVEQYTGEMEKHTMLIADLKTTTKKDRGLPSTVQQRKMEELKSKLEAAENRAKEAEEVVKHAEAHAEEKDKALIEASNRLSQYESGTYGLEAAILEIKECKNQIRVRDCEAEAMTKEINQLEMRINDLMDENEDFREKLGLEPKQEVDLTEFRRAKDLRQRQYKAENQVLTKEIERLEEERLELKKQIRRMVKERGIPQSSLLLEEDAGPSRTRQLAFKQSSAYTNEEIQRKNEYLEKELNKKERELELHKTQFQVKLEELSKVKADLEAALKDVLQAMRMNQESTPSNAVINIPRLERLAHAIDFNMSEQSESSLPLKSQIHQLVGRNEELRQELKLAREEATSSFSQLARAKEKVNQMESELELLRKSGSSGAVIRPLTLPEGLGPSSTEVISSLNEYAVRLLQELKNKEEKSKKLIGMVEEYKEKFSVISHRQGLLYKEYLSEKEEWQKKQESFKETKNKLEEQNQTDAVKIQEFNELLDNLEKDPNEIRRQLSEAWRKVTLLKVNEKKLTRRYVTLLEQEQHLRKENSKLRDESIQMEASVTQRIGYLQRYKEMAAYKIAALQKALDDSVPSSDLEKANRQYTELTVKYRDMLQRDGSLIQRTTNLEHLKSENESLRHQISATSKELEITKEKLNTLEQAWGNISATGGESGMDKAGKALVNSEMVSAARQITTLEMKELNERQRAEHAHKMYEQIRNSLKQVEERNFELESKFAELTKMNVEAQRVERELRDELADSISKAMSDADRARIAELEKGEAELRIEVSKLQEVSDVAMMQASALQARQQSKEKEVESLRRQIMDYQSQSDEKALIAKLHQHIEALQRSESAALAKLEATTSHIQQLEAYKLRAEQRLDASECTLFLARQEGRNRAKHLRQTIQSLRRQFAGALPLPQQEKFSVAVASLQEDRAKAQEEKRKAEEERRRAEARAEELELRLRGLEELISTLKDVKGAQKVTEWHKKMEEARLQELRKGRELVVQKEEIRYLKNLVEEQERSIRSLEEDIVQQNAIQDEHQLAWDQREVELERQLDQYEKHQNEILNGAEKYEDSTGSLPDPSLPLAHQLEFALGKIREHARTILDTQATCKNLDERLKEKEAALWKAEQNIVSRDKVINELRLRLPAAANRERLLADVAKHEEGQSDSQHAVKLAHQTIKDLQGRLDKKEDVLKKYQNQLTQARQDQEAMIKRHQEELKVLHQKLDLHADTSLDRFKQTAMELMKKPTIRVPTTKHLERLAELEQTVAEQDLSLSSLTEKLNLTMTELERQRIAMETQAKKHTNEISKLEEYHAAQVKSLTAETEDQSRQMAQMEKEMNYLQTELAAQKESNVRSPSNTMKNLVERLKAQLAQKEKQLKALSKALLELRAEITSAAEQQVIASAAQKEESLNVQMVVDRHTKDLKARVQELSEELQAAKESAKAARGRESTLKEEVDSLNQDLQRSQKTQRRLQAEKEEREQEIQELKQQVKRLSSALQNQPEPDGKGPSVETLQKKIRRLECDLEKRTEVKNVKDDHGKTRDEILRWEEGKKWQAKMEKMKNSLKEKERENESLAKQLSTLKDLYARLEQERSALQKKLKARGVTADQVFGVRSSEMEKEMEELKRKNSDLELQIFTMKQYQALPRDEAMETLAMRNRYLEERLHCLENQIPPSRPSGKSSSSHASAEFWSVTFDVEDESGEGNVAPHLAESYSHHVRPEAGQQREPKRSRIDRKTQTSFERFKYFRAEHKRSGHSVPDKTDVTGEEDVEENETETKADVLESAQDMPGVEEKDKPQNTQGSKPERDDPPDDPECVGERDDQGTDDDVGIMQEHTEEAEEQIKLKDEVVLQTTKEETDEDNPEKSCSEEPDVDFSSTLSQRTHRFISSTRDDRVRKRESRSLRNLKTSGRGTGTPSQRDQDLQKENLKLASENLELRFQLEQTSKDLPRLKNQVADLKEMCSVLKKEKAELEKKLAHIRGAGHSGKTVPELEKTIGLMKKVVERVQRENEALKKNSAPVNQDKISALEQENAKLKTDYEKLKSEGEAELSSKLETKTKGLEKIVMENERLRKEIKREVEAAERLRVAKASLEVTNEKLEAELEETKQKLLAALSRPITEGADSKTWKASVVTRMFENKMKELEKELSQKTSSLAELKQQLKDLNEREEKSQISIRQFEDQVDMLKRFPSTAKTGGGPSQEIQALRLMNSEMEKENRELKQRLSEYSERYGETSSKQDHGKLRNRLQAAEMEKTKLQTEVRKLKKELESFDPTFFEEIEDLKYNYNVEVKKNILLEEQLKKVCDQFGVKAELPNVSIS</sequence>
<accession>A0ACB7FEV0</accession>
<dbReference type="Proteomes" id="UP000805704">
    <property type="component" value="Chromosome 12"/>
</dbReference>
<reference evidence="1" key="1">
    <citation type="submission" date="2020-04" db="EMBL/GenBank/DDBJ databases">
        <title>A chromosome-scale assembly and high-density genetic map of the yellow drum (Nibea albiflora) genome.</title>
        <authorList>
            <person name="Xu D."/>
            <person name="Zhang W."/>
            <person name="Chen R."/>
            <person name="Tan P."/>
            <person name="Wang L."/>
            <person name="Song H."/>
            <person name="Tian L."/>
            <person name="Zhu Q."/>
            <person name="Wang B."/>
        </authorList>
    </citation>
    <scope>NUCLEOTIDE SEQUENCE</scope>
    <source>
        <strain evidence="1">ZJHYS-2018</strain>
    </source>
</reference>